<dbReference type="InterPro" id="IPR002016">
    <property type="entry name" value="Haem_peroxidase"/>
</dbReference>
<evidence type="ECO:0000256" key="2">
    <source>
        <dbReference type="ARBA" id="ARBA00022617"/>
    </source>
</evidence>
<keyword evidence="5" id="KW-0408">Iron</keyword>
<dbReference type="Pfam" id="PF03422">
    <property type="entry name" value="CBM_6"/>
    <property type="match status" value="1"/>
</dbReference>
<dbReference type="Pfam" id="PF00141">
    <property type="entry name" value="peroxidase"/>
    <property type="match status" value="2"/>
</dbReference>
<evidence type="ECO:0000256" key="3">
    <source>
        <dbReference type="ARBA" id="ARBA00022723"/>
    </source>
</evidence>
<dbReference type="AlphaFoldDB" id="A0ABD3MTL5"/>
<protein>
    <recommendedName>
        <fullName evidence="7">Plant heme peroxidase family profile domain-containing protein</fullName>
    </recommendedName>
</protein>
<dbReference type="PROSITE" id="PS50873">
    <property type="entry name" value="PEROXIDASE_4"/>
    <property type="match status" value="1"/>
</dbReference>
<comment type="caution">
    <text evidence="8">The sequence shown here is derived from an EMBL/GenBank/DDBJ whole genome shotgun (WGS) entry which is preliminary data.</text>
</comment>
<dbReference type="EMBL" id="JALLAZ020001709">
    <property type="protein sequence ID" value="KAL3767299.1"/>
    <property type="molecule type" value="Genomic_DNA"/>
</dbReference>
<evidence type="ECO:0000259" key="7">
    <source>
        <dbReference type="PROSITE" id="PS50873"/>
    </source>
</evidence>
<dbReference type="SUPFAM" id="SSF49785">
    <property type="entry name" value="Galactose-binding domain-like"/>
    <property type="match status" value="1"/>
</dbReference>
<name>A0ABD3MTL5_9STRA</name>
<organism evidence="8 9">
    <name type="scientific">Stephanodiscus triporus</name>
    <dbReference type="NCBI Taxonomy" id="2934178"/>
    <lineage>
        <taxon>Eukaryota</taxon>
        <taxon>Sar</taxon>
        <taxon>Stramenopiles</taxon>
        <taxon>Ochrophyta</taxon>
        <taxon>Bacillariophyta</taxon>
        <taxon>Coscinodiscophyceae</taxon>
        <taxon>Thalassiosirophycidae</taxon>
        <taxon>Stephanodiscales</taxon>
        <taxon>Stephanodiscaceae</taxon>
        <taxon>Stephanodiscus</taxon>
    </lineage>
</organism>
<dbReference type="SUPFAM" id="SSF48113">
    <property type="entry name" value="Heme-dependent peroxidases"/>
    <property type="match status" value="2"/>
</dbReference>
<keyword evidence="4" id="KW-0560">Oxidoreductase</keyword>
<evidence type="ECO:0000313" key="8">
    <source>
        <dbReference type="EMBL" id="KAL3767299.1"/>
    </source>
</evidence>
<keyword evidence="3" id="KW-0479">Metal-binding</keyword>
<dbReference type="Gene3D" id="2.60.120.260">
    <property type="entry name" value="Galactose-binding domain-like"/>
    <property type="match status" value="1"/>
</dbReference>
<dbReference type="InterPro" id="IPR008979">
    <property type="entry name" value="Galactose-bd-like_sf"/>
</dbReference>
<dbReference type="CDD" id="cd00314">
    <property type="entry name" value="plant_peroxidase_like"/>
    <property type="match status" value="2"/>
</dbReference>
<dbReference type="PRINTS" id="PR00458">
    <property type="entry name" value="PEROXIDASE"/>
</dbReference>
<dbReference type="PROSITE" id="PS00435">
    <property type="entry name" value="PEROXIDASE_1"/>
    <property type="match status" value="2"/>
</dbReference>
<dbReference type="GO" id="GO:0046872">
    <property type="term" value="F:metal ion binding"/>
    <property type="evidence" value="ECO:0007669"/>
    <property type="project" value="UniProtKB-KW"/>
</dbReference>
<dbReference type="Gene3D" id="1.10.420.10">
    <property type="entry name" value="Peroxidase, domain 2"/>
    <property type="match status" value="2"/>
</dbReference>
<keyword evidence="2" id="KW-0349">Heme</keyword>
<dbReference type="InterPro" id="IPR019793">
    <property type="entry name" value="Peroxidases_heam-ligand_BS"/>
</dbReference>
<dbReference type="InterPro" id="IPR044831">
    <property type="entry name" value="Ccp1-like"/>
</dbReference>
<evidence type="ECO:0000256" key="6">
    <source>
        <dbReference type="RuleBase" id="RU004241"/>
    </source>
</evidence>
<reference evidence="8 9" key="1">
    <citation type="submission" date="2024-10" db="EMBL/GenBank/DDBJ databases">
        <title>Updated reference genomes for cyclostephanoid diatoms.</title>
        <authorList>
            <person name="Roberts W.R."/>
            <person name="Alverson A.J."/>
        </authorList>
    </citation>
    <scope>NUCLEOTIDE SEQUENCE [LARGE SCALE GENOMIC DNA]</scope>
    <source>
        <strain evidence="8 9">AJA276-08</strain>
    </source>
</reference>
<keyword evidence="1" id="KW-0575">Peroxidase</keyword>
<evidence type="ECO:0000256" key="4">
    <source>
        <dbReference type="ARBA" id="ARBA00023002"/>
    </source>
</evidence>
<feature type="domain" description="Plant heme peroxidase family profile" evidence="7">
    <location>
        <begin position="567"/>
        <end position="812"/>
    </location>
</feature>
<evidence type="ECO:0000313" key="9">
    <source>
        <dbReference type="Proteomes" id="UP001530315"/>
    </source>
</evidence>
<accession>A0ABD3MTL5</accession>
<keyword evidence="9" id="KW-1185">Reference proteome</keyword>
<dbReference type="PANTHER" id="PTHR31356:SF36">
    <property type="entry name" value="L-ASCORBATE PEROXIDASE 3"/>
    <property type="match status" value="1"/>
</dbReference>
<sequence>MIWNPHNFQLYLLEATLINTMKSVIITFSIIAATVGGVFAKHYDANYDIGPEHRKLQTDRSFTVDMYDSIEEDIATLTRSIEDEEARTHFLGGIVRLAAHDFMDFDPSSFAPMGSDGCFDPDHPNNNGLDEIWCDDCPYTLLHQTKYSHISRADFWVVSANAVIYQTSVDNALDMRETFLWGRKDRDSCMGSGQRLPGASGCQQIEAKFLTTMGLSWREAVALLGAHTIGRGNRDISGHHGTWKDSNQDAQVFDKQYFVELTENAWWMRNVGGPQDWTTGRSGDQMMLNTDICLVYDIDENVGTGTPCCTIVDRTFPDGENQCLEQEAASRRCSRYSQDDPRRAARNAVIEYGGGDDNSRFYSAFKTAWTKATNLGHNNLFPLELPWIDEAVLLRQPPLPRIVLPRATDIPPQLLVDPMSFEPHRVYRPGAMGDCPGILKLSNTSLIAVKYSRIPSLDPMVLPLQSTGGAKLQTDRSFTVDMYDSIEEDIATLTRSIEDEEARTHFLGGIVRLAAHDFMDFDPSSFAPMGSDGCFDPDHPNNNGLDEIWCDDDCPLTLLHQTKYSHISRADFWVVSANAVIYQTSVDNALDMRETFLWGRKDRDSCMGSGQRLPGESGCKQIEAKFLTRMGLSWREAVALLGAHTIGRGNRDISGHHGTWKDSNQDAQVFDKQYFVELTENAWWMRNVGGPQDWTTGRSGDQMMLNTDICLVYDIDENVGTGTTCCTIVDRTFPDGENQCLEQEAASRRCSRYSQDDPRRAARNAVIEYGGGDDNSRFYSAFKTAWTKATNLGHNNLFPLELPCGSVVYGEMSIPATGGYQTWTTISHIVTLSAGEESFGILATGSGWNINWFTITEAFDL</sequence>
<dbReference type="InterPro" id="IPR005084">
    <property type="entry name" value="CBM6"/>
</dbReference>
<proteinExistence type="inferred from homology"/>
<dbReference type="PANTHER" id="PTHR31356">
    <property type="entry name" value="THYLAKOID LUMENAL 29 KDA PROTEIN, CHLOROPLASTIC-RELATED"/>
    <property type="match status" value="1"/>
</dbReference>
<dbReference type="InterPro" id="IPR010255">
    <property type="entry name" value="Haem_peroxidase_sf"/>
</dbReference>
<evidence type="ECO:0000256" key="5">
    <source>
        <dbReference type="ARBA" id="ARBA00023004"/>
    </source>
</evidence>
<dbReference type="GO" id="GO:0004601">
    <property type="term" value="F:peroxidase activity"/>
    <property type="evidence" value="ECO:0007669"/>
    <property type="project" value="UniProtKB-KW"/>
</dbReference>
<dbReference type="Proteomes" id="UP001530315">
    <property type="component" value="Unassembled WGS sequence"/>
</dbReference>
<comment type="similarity">
    <text evidence="6">Belongs to the peroxidase family.</text>
</comment>
<dbReference type="Gene3D" id="1.10.520.10">
    <property type="match status" value="2"/>
</dbReference>
<gene>
    <name evidence="8" type="ORF">ACHAW5_001704</name>
</gene>
<evidence type="ECO:0000256" key="1">
    <source>
        <dbReference type="ARBA" id="ARBA00022559"/>
    </source>
</evidence>